<evidence type="ECO:0000256" key="2">
    <source>
        <dbReference type="ARBA" id="ARBA00022490"/>
    </source>
</evidence>
<gene>
    <name evidence="8" type="ORF">P8C59_008000</name>
</gene>
<feature type="compositionally biased region" description="Polar residues" evidence="5">
    <location>
        <begin position="228"/>
        <end position="242"/>
    </location>
</feature>
<evidence type="ECO:0000313" key="8">
    <source>
        <dbReference type="EMBL" id="KAK2073749.1"/>
    </source>
</evidence>
<sequence length="1208" mass="134276">MDPSKYSKPRHVSRLKKEMYEQRLRNNPLSSPPSSTGSHDTVSTTSEDATRDLSDFSFNPDGEGTRKLGEGGHPEVKKVSKTEKARTVIHTSVLAERFPGWSRLGRNNNSILAKSLTTGSLPVPDAEKENVAPPSYDSTVDKHTFEHLLNSKRKRTQAEMQPRVDDDSESTTALSSTPVRPLATTRRSRFARSNDSSPAPTQEGKAPLADAASKTRGNRVASVEDVVSSRSPPKQTAGQPATSKRIDQFIISSPAANTSAFNATGRSFILPAFRYLPQWTSGALKVSTKDGSLVLVKSRKARDRLGQVREHDTLDGVGIPEEDEQMFVSMDQLREEVRELHDHDEMLQREAESLQLEIGRLQSELAKYKSRKRSDSAIGSASESDNSMNRRLGAQNHELERKIAQLQERLDQANRQLGVNDIHSAALTAERDEALHQASVARERAQRLQDELGLTQKDINAGLRHRQERDTLQLEVTSLRATNETLQRQHESAIKSSQTLATQHENLRREFTALQKELAAVREELASLRREHGALLDRNRMIQGDHASMERNNDSYFQENKKLQAQLRHRDQHIAELRSAIADRDKVIDSMQNMTSNTTVHERNDHLEADVELLQEQLDQRREEVKAKDESIAARDVRIRSLKEQAAQLAREKQNLLRENARLASEQLDLDGQRAEDRHTMARLQRLVSKNTADHLKTVEDTTQDCIRLERDFKQREAAYTQKIERQKAALKKMKVVSKLIAEMQQDVTIDLTKTSRIASAKESGQAGGGRGSTSEVSAKTILLHVDEDPTTEIPELEGSDFSSILGDQIPRLRQIYRELKYRQEEEEEDDDDEMDGEAAGETAQFTDISLPPLPSAPVVRGAKVDETKTVAKVHGGLSKEQPVGILKKPRPSHREEDTGRASVKSGVSVASARTMESTEYTSTSAQRDRDSKKLSTLPGPVGRPPSRQQSGVEGGQDMTELNMTSAFILPDITLRSAQRTGKTTHGHVQHPGPSSLSQDARRVLDEVSDHNCCNCVICTRILANGGGVISSSSTSAHPAKLVLTVEEARRGKKTVRIEKPVPVSDQTPATAGEGDVDMGDMTIRPKQSPGEALAALIKETRDELSHLEMRIRQLHEAYFGGDKAKNDRHHKALMADLLQQQREAEVKRCQLYKLHDVLEGQKAAGQMMVEDVDLTVLSNLNLNIEVGAEGTATKGESREGSDWAGFA</sequence>
<dbReference type="InterPro" id="IPR051756">
    <property type="entry name" value="Centrosomal_MT-associated"/>
</dbReference>
<feature type="compositionally biased region" description="Polar residues" evidence="5">
    <location>
        <begin position="36"/>
        <end position="47"/>
    </location>
</feature>
<feature type="region of interest" description="Disordered" evidence="5">
    <location>
        <begin position="980"/>
        <end position="1001"/>
    </location>
</feature>
<keyword evidence="9" id="KW-1185">Reference proteome</keyword>
<dbReference type="Pfam" id="PF14197">
    <property type="entry name" value="Cep57_CLD_2"/>
    <property type="match status" value="1"/>
</dbReference>
<dbReference type="PANTHER" id="PTHR19336">
    <property type="entry name" value="UNCHARACTERIZED DUF1167"/>
    <property type="match status" value="1"/>
</dbReference>
<keyword evidence="3" id="KW-0206">Cytoskeleton</keyword>
<evidence type="ECO:0000259" key="6">
    <source>
        <dbReference type="Pfam" id="PF06657"/>
    </source>
</evidence>
<feature type="compositionally biased region" description="Low complexity" evidence="5">
    <location>
        <begin position="25"/>
        <end position="35"/>
    </location>
</feature>
<keyword evidence="2" id="KW-0963">Cytoplasm</keyword>
<comment type="subcellular location">
    <subcellularLocation>
        <location evidence="1">Cytoplasm</location>
        <location evidence="1">Cytoskeleton</location>
        <location evidence="1">Microtubule organizing center</location>
    </subcellularLocation>
</comment>
<reference evidence="8" key="1">
    <citation type="journal article" date="2023" name="Mol. Plant Microbe Interact.">
        <title>Elucidating the Obligate Nature and Biological Capacity of an Invasive Fungal Corn Pathogen.</title>
        <authorList>
            <person name="MacCready J.S."/>
            <person name="Roggenkamp E.M."/>
            <person name="Gdanetz K."/>
            <person name="Chilvers M.I."/>
        </authorList>
    </citation>
    <scope>NUCLEOTIDE SEQUENCE</scope>
    <source>
        <strain evidence="8">PM02</strain>
    </source>
</reference>
<dbReference type="InterPro" id="IPR024957">
    <property type="entry name" value="Cep57_MT-bd_dom"/>
</dbReference>
<feature type="compositionally biased region" description="Basic and acidic residues" evidence="5">
    <location>
        <begin position="63"/>
        <end position="83"/>
    </location>
</feature>
<feature type="region of interest" description="Disordered" evidence="5">
    <location>
        <begin position="119"/>
        <end position="245"/>
    </location>
</feature>
<keyword evidence="4" id="KW-0175">Coiled coil</keyword>
<feature type="domain" description="PPC89 centrosome localisation" evidence="7">
    <location>
        <begin position="399"/>
        <end position="466"/>
    </location>
</feature>
<dbReference type="Pfam" id="PF06657">
    <property type="entry name" value="Cep57_MT_bd"/>
    <property type="match status" value="1"/>
</dbReference>
<dbReference type="GO" id="GO:0005815">
    <property type="term" value="C:microtubule organizing center"/>
    <property type="evidence" value="ECO:0007669"/>
    <property type="project" value="UniProtKB-SubCell"/>
</dbReference>
<dbReference type="GO" id="GO:0008017">
    <property type="term" value="F:microtubule binding"/>
    <property type="evidence" value="ECO:0007669"/>
    <property type="project" value="InterPro"/>
</dbReference>
<dbReference type="InterPro" id="IPR025925">
    <property type="entry name" value="PPC89_CLD"/>
</dbReference>
<feature type="region of interest" description="Disordered" evidence="5">
    <location>
        <begin position="20"/>
        <end position="83"/>
    </location>
</feature>
<dbReference type="EMBL" id="JAQQPM010000007">
    <property type="protein sequence ID" value="KAK2073749.1"/>
    <property type="molecule type" value="Genomic_DNA"/>
</dbReference>
<evidence type="ECO:0000256" key="3">
    <source>
        <dbReference type="ARBA" id="ARBA00023212"/>
    </source>
</evidence>
<accession>A0AAD9IAL0</accession>
<evidence type="ECO:0000313" key="9">
    <source>
        <dbReference type="Proteomes" id="UP001217918"/>
    </source>
</evidence>
<feature type="domain" description="Cep57 centrosome microtubule-binding" evidence="6">
    <location>
        <begin position="1083"/>
        <end position="1158"/>
    </location>
</feature>
<feature type="region of interest" description="Disordered" evidence="5">
    <location>
        <begin position="369"/>
        <end position="389"/>
    </location>
</feature>
<feature type="region of interest" description="Disordered" evidence="5">
    <location>
        <begin position="872"/>
        <end position="956"/>
    </location>
</feature>
<proteinExistence type="predicted"/>
<organism evidence="8 9">
    <name type="scientific">Phyllachora maydis</name>
    <dbReference type="NCBI Taxonomy" id="1825666"/>
    <lineage>
        <taxon>Eukaryota</taxon>
        <taxon>Fungi</taxon>
        <taxon>Dikarya</taxon>
        <taxon>Ascomycota</taxon>
        <taxon>Pezizomycotina</taxon>
        <taxon>Sordariomycetes</taxon>
        <taxon>Sordariomycetidae</taxon>
        <taxon>Phyllachorales</taxon>
        <taxon>Phyllachoraceae</taxon>
        <taxon>Phyllachora</taxon>
    </lineage>
</organism>
<dbReference type="PANTHER" id="PTHR19336:SF9">
    <property type="entry name" value="SPINDLE POLE BODY PROTEIN PPC89"/>
    <property type="match status" value="1"/>
</dbReference>
<feature type="compositionally biased region" description="Polar residues" evidence="5">
    <location>
        <begin position="377"/>
        <end position="389"/>
    </location>
</feature>
<feature type="compositionally biased region" description="Low complexity" evidence="5">
    <location>
        <begin position="902"/>
        <end position="913"/>
    </location>
</feature>
<protein>
    <submittedName>
        <fullName evidence="8">Uncharacterized protein</fullName>
    </submittedName>
</protein>
<comment type="caution">
    <text evidence="8">The sequence shown here is derived from an EMBL/GenBank/DDBJ whole genome shotgun (WGS) entry which is preliminary data.</text>
</comment>
<dbReference type="AlphaFoldDB" id="A0AAD9IAL0"/>
<name>A0AAD9IAL0_9PEZI</name>
<evidence type="ECO:0000256" key="5">
    <source>
        <dbReference type="SAM" id="MobiDB-lite"/>
    </source>
</evidence>
<evidence type="ECO:0000256" key="1">
    <source>
        <dbReference type="ARBA" id="ARBA00004267"/>
    </source>
</evidence>
<evidence type="ECO:0000256" key="4">
    <source>
        <dbReference type="SAM" id="Coils"/>
    </source>
</evidence>
<feature type="compositionally biased region" description="Polar residues" evidence="5">
    <location>
        <begin position="191"/>
        <end position="200"/>
    </location>
</feature>
<evidence type="ECO:0000259" key="7">
    <source>
        <dbReference type="Pfam" id="PF14197"/>
    </source>
</evidence>
<feature type="coiled-coil region" evidence="4">
    <location>
        <begin position="597"/>
        <end position="666"/>
    </location>
</feature>
<dbReference type="Proteomes" id="UP001217918">
    <property type="component" value="Unassembled WGS sequence"/>
</dbReference>
<feature type="compositionally biased region" description="Polar residues" evidence="5">
    <location>
        <begin position="915"/>
        <end position="926"/>
    </location>
</feature>